<dbReference type="PANTHER" id="PTHR46784:SF1">
    <property type="entry name" value="KILLER CELL LECTIN-LIKE RECEPTOR SUBFAMILY B MEMBER 1"/>
    <property type="match status" value="1"/>
</dbReference>
<feature type="non-terminal residue" evidence="5">
    <location>
        <position position="1"/>
    </location>
</feature>
<keyword evidence="3" id="KW-0472">Membrane</keyword>
<dbReference type="InterPro" id="IPR016187">
    <property type="entry name" value="CTDL_fold"/>
</dbReference>
<sequence>QWFTPVEDTHLIASDVNNCSPMYGMCSENYIKIGDECFMFSDGMADWAMAQNACKSQGDILAVPSDMQSFLGYIKIQDYPYVQYFIGGSRDTVGKWTWQGGNEGRISDEYWETGHAYPDLVFTDSMCTTVILEKYGLQKWLCSNTLNYICQQAVNEEEPPPYECYTIPILATLIILLLFLIIGLSVYVYIERQHLNKSLSSEKPSSLPAKSIVRHDSENSLYGHLL</sequence>
<keyword evidence="1 3" id="KW-1133">Transmembrane helix</keyword>
<dbReference type="CDD" id="cd00037">
    <property type="entry name" value="CLECT"/>
    <property type="match status" value="1"/>
</dbReference>
<dbReference type="GO" id="GO:0038023">
    <property type="term" value="F:signaling receptor activity"/>
    <property type="evidence" value="ECO:0007669"/>
    <property type="project" value="TreeGrafter"/>
</dbReference>
<evidence type="ECO:0000256" key="3">
    <source>
        <dbReference type="SAM" id="Phobius"/>
    </source>
</evidence>
<keyword evidence="6" id="KW-1185">Reference proteome</keyword>
<evidence type="ECO:0000313" key="5">
    <source>
        <dbReference type="EMBL" id="CAL4123052.1"/>
    </source>
</evidence>
<dbReference type="Gene3D" id="3.10.100.10">
    <property type="entry name" value="Mannose-Binding Protein A, subunit A"/>
    <property type="match status" value="1"/>
</dbReference>
<evidence type="ECO:0000259" key="4">
    <source>
        <dbReference type="PROSITE" id="PS50041"/>
    </source>
</evidence>
<feature type="non-terminal residue" evidence="5">
    <location>
        <position position="226"/>
    </location>
</feature>
<organism evidence="5 6">
    <name type="scientific">Meganyctiphanes norvegica</name>
    <name type="common">Northern krill</name>
    <name type="synonym">Thysanopoda norvegica</name>
    <dbReference type="NCBI Taxonomy" id="48144"/>
    <lineage>
        <taxon>Eukaryota</taxon>
        <taxon>Metazoa</taxon>
        <taxon>Ecdysozoa</taxon>
        <taxon>Arthropoda</taxon>
        <taxon>Crustacea</taxon>
        <taxon>Multicrustacea</taxon>
        <taxon>Malacostraca</taxon>
        <taxon>Eumalacostraca</taxon>
        <taxon>Eucarida</taxon>
        <taxon>Euphausiacea</taxon>
        <taxon>Euphausiidae</taxon>
        <taxon>Meganyctiphanes</taxon>
    </lineage>
</organism>
<dbReference type="PROSITE" id="PS50041">
    <property type="entry name" value="C_TYPE_LECTIN_2"/>
    <property type="match status" value="1"/>
</dbReference>
<dbReference type="PANTHER" id="PTHR46784">
    <property type="entry name" value="KILLER CELL LECTIN-LIKE RECEPTOR SUBFAMILY B MEMBER 1"/>
    <property type="match status" value="1"/>
</dbReference>
<evidence type="ECO:0000313" key="6">
    <source>
        <dbReference type="Proteomes" id="UP001497623"/>
    </source>
</evidence>
<dbReference type="Pfam" id="PF00059">
    <property type="entry name" value="Lectin_C"/>
    <property type="match status" value="1"/>
</dbReference>
<dbReference type="GO" id="GO:0009986">
    <property type="term" value="C:cell surface"/>
    <property type="evidence" value="ECO:0007669"/>
    <property type="project" value="TreeGrafter"/>
</dbReference>
<dbReference type="AlphaFoldDB" id="A0AAV2RI32"/>
<keyword evidence="2" id="KW-1015">Disulfide bond</keyword>
<dbReference type="GO" id="GO:0005886">
    <property type="term" value="C:plasma membrane"/>
    <property type="evidence" value="ECO:0007669"/>
    <property type="project" value="TreeGrafter"/>
</dbReference>
<reference evidence="5 6" key="1">
    <citation type="submission" date="2024-05" db="EMBL/GenBank/DDBJ databases">
        <authorList>
            <person name="Wallberg A."/>
        </authorList>
    </citation>
    <scope>NUCLEOTIDE SEQUENCE [LARGE SCALE GENOMIC DNA]</scope>
</reference>
<feature type="transmembrane region" description="Helical" evidence="3">
    <location>
        <begin position="165"/>
        <end position="190"/>
    </location>
</feature>
<proteinExistence type="predicted"/>
<comment type="caution">
    <text evidence="5">The sequence shown here is derived from an EMBL/GenBank/DDBJ whole genome shotgun (WGS) entry which is preliminary data.</text>
</comment>
<accession>A0AAV2RI32</accession>
<dbReference type="Proteomes" id="UP001497623">
    <property type="component" value="Unassembled WGS sequence"/>
</dbReference>
<dbReference type="SUPFAM" id="SSF56436">
    <property type="entry name" value="C-type lectin-like"/>
    <property type="match status" value="1"/>
</dbReference>
<protein>
    <recommendedName>
        <fullName evidence="4">C-type lectin domain-containing protein</fullName>
    </recommendedName>
</protein>
<feature type="domain" description="C-type lectin" evidence="4">
    <location>
        <begin position="33"/>
        <end position="151"/>
    </location>
</feature>
<name>A0AAV2RI32_MEGNR</name>
<gene>
    <name evidence="5" type="ORF">MNOR_LOCUS23749</name>
</gene>
<dbReference type="SMART" id="SM00034">
    <property type="entry name" value="CLECT"/>
    <property type="match status" value="1"/>
</dbReference>
<dbReference type="InterPro" id="IPR016186">
    <property type="entry name" value="C-type_lectin-like/link_sf"/>
</dbReference>
<evidence type="ECO:0000256" key="1">
    <source>
        <dbReference type="ARBA" id="ARBA00022989"/>
    </source>
</evidence>
<dbReference type="InterPro" id="IPR051527">
    <property type="entry name" value="KLR_subfamily_B"/>
</dbReference>
<dbReference type="EMBL" id="CAXKWB010021217">
    <property type="protein sequence ID" value="CAL4123052.1"/>
    <property type="molecule type" value="Genomic_DNA"/>
</dbReference>
<dbReference type="InterPro" id="IPR001304">
    <property type="entry name" value="C-type_lectin-like"/>
</dbReference>
<keyword evidence="3" id="KW-0812">Transmembrane</keyword>
<evidence type="ECO:0000256" key="2">
    <source>
        <dbReference type="ARBA" id="ARBA00023157"/>
    </source>
</evidence>